<comment type="caution">
    <text evidence="1">The sequence shown here is derived from an EMBL/GenBank/DDBJ whole genome shotgun (WGS) entry which is preliminary data.</text>
</comment>
<gene>
    <name evidence="1" type="ORF">B8A44_07445</name>
</gene>
<dbReference type="RefSeq" id="WP_112790321.1">
    <property type="nucleotide sequence ID" value="NZ_NAQV01000023.1"/>
</dbReference>
<evidence type="ECO:0000313" key="2">
    <source>
        <dbReference type="Proteomes" id="UP000249099"/>
    </source>
</evidence>
<dbReference type="EMBL" id="NAQV01000023">
    <property type="protein sequence ID" value="RAN62373.1"/>
    <property type="molecule type" value="Genomic_DNA"/>
</dbReference>
<organism evidence="1 2">
    <name type="scientific">Dolosigranulum pigrum</name>
    <dbReference type="NCBI Taxonomy" id="29394"/>
    <lineage>
        <taxon>Bacteria</taxon>
        <taxon>Bacillati</taxon>
        <taxon>Bacillota</taxon>
        <taxon>Bacilli</taxon>
        <taxon>Lactobacillales</taxon>
        <taxon>Carnobacteriaceae</taxon>
        <taxon>Dolosigranulum</taxon>
    </lineage>
</organism>
<name>A0A328KPT4_9LACT</name>
<accession>A0A328KPT4</accession>
<dbReference type="AlphaFoldDB" id="A0A328KPT4"/>
<reference evidence="1 2" key="1">
    <citation type="submission" date="2017-03" db="EMBL/GenBank/DDBJ databases">
        <title>wgs assembly of Dolosigranulum pigrum KPL CDC strains.</title>
        <authorList>
            <person name="Brugger S.D."/>
            <person name="Pettigrew M."/>
            <person name="Kong Y."/>
            <person name="Lemon K.P."/>
        </authorList>
    </citation>
    <scope>NUCLEOTIDE SEQUENCE [LARGE SCALE GENOMIC DNA]</scope>
    <source>
        <strain evidence="1 2">KPL1931_CDC4294-98</strain>
    </source>
</reference>
<dbReference type="Proteomes" id="UP000249099">
    <property type="component" value="Unassembled WGS sequence"/>
</dbReference>
<proteinExistence type="predicted"/>
<sequence length="217" mass="25463">MTSTDTLADHLLSTADVHLDKTVVVDNQFLTLNLRVEEDEQINLTDFSINLDDNWIPKSLINGMIAYAEEELEQCLYDNLDGLNNEYPLIDIPTQEIEACLPHLLRKNHEENLTNVQAYIEEALEKHIKHKTFEYLYDQLPNIPKSIQTIKPEDNEGYYCRFNGFVYWDPSTEDVFISDEFITDKSLYATINLKLAFSHPLVYIRYFDNYRKKDNNK</sequence>
<protein>
    <submittedName>
        <fullName evidence="1">Uncharacterized protein</fullName>
    </submittedName>
</protein>
<evidence type="ECO:0000313" key="1">
    <source>
        <dbReference type="EMBL" id="RAN62373.1"/>
    </source>
</evidence>